<dbReference type="CDD" id="cd16644">
    <property type="entry name" value="mRING-HC-C3HC3D_TRAF7"/>
    <property type="match status" value="1"/>
</dbReference>
<dbReference type="AlphaFoldDB" id="A0AAD6AE44"/>
<dbReference type="GO" id="GO:0000027">
    <property type="term" value="P:ribosomal large subunit assembly"/>
    <property type="evidence" value="ECO:0007669"/>
    <property type="project" value="TreeGrafter"/>
</dbReference>
<dbReference type="PRINTS" id="PR00320">
    <property type="entry name" value="GPROTEINBRPT"/>
</dbReference>
<keyword evidence="1 7" id="KW-0853">WD repeat</keyword>
<protein>
    <recommendedName>
        <fullName evidence="13">TNF receptor-associated factor 7</fullName>
    </recommendedName>
</protein>
<feature type="repeat" description="WD" evidence="7">
    <location>
        <begin position="518"/>
        <end position="557"/>
    </location>
</feature>
<dbReference type="PROSITE" id="PS50089">
    <property type="entry name" value="ZF_RING_2"/>
    <property type="match status" value="1"/>
</dbReference>
<feature type="region of interest" description="Disordered" evidence="8">
    <location>
        <begin position="1"/>
        <end position="59"/>
    </location>
</feature>
<dbReference type="EMBL" id="JAPTMU010000047">
    <property type="protein sequence ID" value="KAJ4923041.1"/>
    <property type="molecule type" value="Genomic_DNA"/>
</dbReference>
<keyword evidence="2 6" id="KW-0479">Metal-binding</keyword>
<evidence type="ECO:0000256" key="1">
    <source>
        <dbReference type="ARBA" id="ARBA00022574"/>
    </source>
</evidence>
<evidence type="ECO:0000259" key="9">
    <source>
        <dbReference type="PROSITE" id="PS50089"/>
    </source>
</evidence>
<organism evidence="11 12">
    <name type="scientific">Pogonophryne albipinna</name>
    <dbReference type="NCBI Taxonomy" id="1090488"/>
    <lineage>
        <taxon>Eukaryota</taxon>
        <taxon>Metazoa</taxon>
        <taxon>Chordata</taxon>
        <taxon>Craniata</taxon>
        <taxon>Vertebrata</taxon>
        <taxon>Euteleostomi</taxon>
        <taxon>Actinopterygii</taxon>
        <taxon>Neopterygii</taxon>
        <taxon>Teleostei</taxon>
        <taxon>Neoteleostei</taxon>
        <taxon>Acanthomorphata</taxon>
        <taxon>Eupercaria</taxon>
        <taxon>Perciformes</taxon>
        <taxon>Notothenioidei</taxon>
        <taxon>Pogonophryne</taxon>
    </lineage>
</organism>
<evidence type="ECO:0000256" key="6">
    <source>
        <dbReference type="PROSITE-ProRule" id="PRU00207"/>
    </source>
</evidence>
<evidence type="ECO:0000256" key="8">
    <source>
        <dbReference type="SAM" id="MobiDB-lite"/>
    </source>
</evidence>
<evidence type="ECO:0000259" key="10">
    <source>
        <dbReference type="PROSITE" id="PS50145"/>
    </source>
</evidence>
<dbReference type="PANTHER" id="PTHR19848">
    <property type="entry name" value="WD40 REPEAT PROTEIN"/>
    <property type="match status" value="1"/>
</dbReference>
<dbReference type="PANTHER" id="PTHR19848:SF6">
    <property type="entry name" value="E3 UBIQUITIN-PROTEIN LIGASE TRAF7"/>
    <property type="match status" value="1"/>
</dbReference>
<evidence type="ECO:0008006" key="13">
    <source>
        <dbReference type="Google" id="ProtNLM"/>
    </source>
</evidence>
<dbReference type="InterPro" id="IPR001293">
    <property type="entry name" value="Znf_TRAF"/>
</dbReference>
<dbReference type="GO" id="GO:0008270">
    <property type="term" value="F:zinc ion binding"/>
    <property type="evidence" value="ECO:0007669"/>
    <property type="project" value="UniProtKB-KW"/>
</dbReference>
<evidence type="ECO:0000256" key="5">
    <source>
        <dbReference type="ARBA" id="ARBA00022833"/>
    </source>
</evidence>
<keyword evidence="12" id="KW-1185">Reference proteome</keyword>
<dbReference type="InterPro" id="IPR036322">
    <property type="entry name" value="WD40_repeat_dom_sf"/>
</dbReference>
<dbReference type="SUPFAM" id="SSF49599">
    <property type="entry name" value="TRAF domain-like"/>
    <property type="match status" value="2"/>
</dbReference>
<dbReference type="InterPro" id="IPR013083">
    <property type="entry name" value="Znf_RING/FYVE/PHD"/>
</dbReference>
<keyword evidence="4 6" id="KW-0863">Zinc-finger</keyword>
<proteinExistence type="predicted"/>
<dbReference type="InterPro" id="IPR017907">
    <property type="entry name" value="Znf_RING_CS"/>
</dbReference>
<feature type="domain" description="TRAF-type" evidence="10">
    <location>
        <begin position="207"/>
        <end position="277"/>
    </location>
</feature>
<dbReference type="GO" id="GO:0007219">
    <property type="term" value="P:Notch signaling pathway"/>
    <property type="evidence" value="ECO:0007669"/>
    <property type="project" value="TreeGrafter"/>
</dbReference>
<dbReference type="PROSITE" id="PS50294">
    <property type="entry name" value="WD_REPEATS_REGION"/>
    <property type="match status" value="1"/>
</dbReference>
<dbReference type="PROSITE" id="PS50145">
    <property type="entry name" value="ZF_TRAF"/>
    <property type="match status" value="1"/>
</dbReference>
<dbReference type="GO" id="GO:0005730">
    <property type="term" value="C:nucleolus"/>
    <property type="evidence" value="ECO:0007669"/>
    <property type="project" value="TreeGrafter"/>
</dbReference>
<evidence type="ECO:0000313" key="12">
    <source>
        <dbReference type="Proteomes" id="UP001219934"/>
    </source>
</evidence>
<dbReference type="CDD" id="cd00200">
    <property type="entry name" value="WD40"/>
    <property type="match status" value="1"/>
</dbReference>
<dbReference type="FunFam" id="3.30.40.10:FF:000210">
    <property type="entry name" value="E3 ubiquitin-protein ligase TRAF7 isoform X1"/>
    <property type="match status" value="1"/>
</dbReference>
<gene>
    <name evidence="11" type="ORF">JOQ06_015391</name>
</gene>
<feature type="compositionally biased region" description="Low complexity" evidence="8">
    <location>
        <begin position="31"/>
        <end position="40"/>
    </location>
</feature>
<feature type="repeat" description="WD" evidence="7">
    <location>
        <begin position="355"/>
        <end position="387"/>
    </location>
</feature>
<dbReference type="Gene3D" id="3.30.40.10">
    <property type="entry name" value="Zinc/RING finger domain, C3HC4 (zinc finger)"/>
    <property type="match status" value="2"/>
</dbReference>
<sequence>MEASFGPTFSAVAAGGKAEASSNYKQHRRTPSSSSTLTYSPRDEDDGMPPIGTPRRSDSAISIRSLHSESNMSLRSTFSLHEEEEDMEPLVFAEQPSVKLCCQLCCNVFKDPVITTCGHTFCRRCALTSDKCPVDAAKLTVVVNNIAVAEQIGELFIHCKYGCRATAIAAGGAAAPPTTTVAGKPGAFEVDPLGCPFTIKLTTRKEHEASCDYRPVRCPNNPSCPPLLTMNLEAHLKECEHIKCPHSKYGCTFIGNQDTYETHLEVCKFEGLKEFLQQTDDRFHEMQLTLAQKDQDIAFLHVLDENQSKLSEDLMEFRRDASMLNDELSHINARLNMGILGSYDPQQIFKCKGTFVGHQGPVWCLCVYSVGDLLFSGSSDKTIKVWDTCTTYKCQKTLEGHDGIVLALCIQGPRLYSGSADCTIIVWDIQTLQKVNTIRAHDNPVCTLVSSHNMLFSGSLKAIKVWDIVGTELKLKKELTGLNHWVRALVASQNHLYSGSYQTIKIWDIRSLDCVHVLQTSGGSVYSIAVTNHHIVCGTYENLIHVWDIESKEQVRTLTGHVGTVYALAVISTPDQTKVFSASYDRSLRGSVTALAVSRGRLFSGAVDSTVKVWTC</sequence>
<comment type="caution">
    <text evidence="11">The sequence shown here is derived from an EMBL/GenBank/DDBJ whole genome shotgun (WGS) entry which is preliminary data.</text>
</comment>
<dbReference type="Gene3D" id="2.130.10.10">
    <property type="entry name" value="YVTN repeat-like/Quinoprotein amine dehydrogenase"/>
    <property type="match status" value="2"/>
</dbReference>
<evidence type="ECO:0000256" key="2">
    <source>
        <dbReference type="ARBA" id="ARBA00022723"/>
    </source>
</evidence>
<feature type="repeat" description="WD" evidence="7">
    <location>
        <begin position="398"/>
        <end position="437"/>
    </location>
</feature>
<evidence type="ECO:0000256" key="3">
    <source>
        <dbReference type="ARBA" id="ARBA00022737"/>
    </source>
</evidence>
<dbReference type="SMART" id="SM00320">
    <property type="entry name" value="WD40"/>
    <property type="match status" value="6"/>
</dbReference>
<dbReference type="PROSITE" id="PS50082">
    <property type="entry name" value="WD_REPEATS_2"/>
    <property type="match status" value="3"/>
</dbReference>
<feature type="domain" description="RING-type" evidence="9">
    <location>
        <begin position="102"/>
        <end position="135"/>
    </location>
</feature>
<keyword evidence="5 6" id="KW-0862">Zinc</keyword>
<dbReference type="FunFam" id="2.130.10.10:FF:000096">
    <property type="entry name" value="E3 ubiquitin-protein ligase TRAF7 isoform X2"/>
    <property type="match status" value="1"/>
</dbReference>
<evidence type="ECO:0000313" key="11">
    <source>
        <dbReference type="EMBL" id="KAJ4923041.1"/>
    </source>
</evidence>
<dbReference type="InterPro" id="IPR015943">
    <property type="entry name" value="WD40/YVTN_repeat-like_dom_sf"/>
</dbReference>
<dbReference type="Proteomes" id="UP001219934">
    <property type="component" value="Unassembled WGS sequence"/>
</dbReference>
<dbReference type="InterPro" id="IPR001841">
    <property type="entry name" value="Znf_RING"/>
</dbReference>
<dbReference type="InterPro" id="IPR020472">
    <property type="entry name" value="WD40_PAC1"/>
</dbReference>
<dbReference type="SUPFAM" id="SSF50978">
    <property type="entry name" value="WD40 repeat-like"/>
    <property type="match status" value="1"/>
</dbReference>
<dbReference type="SUPFAM" id="SSF57850">
    <property type="entry name" value="RING/U-box"/>
    <property type="match status" value="1"/>
</dbReference>
<evidence type="ECO:0000256" key="7">
    <source>
        <dbReference type="PROSITE-ProRule" id="PRU00221"/>
    </source>
</evidence>
<dbReference type="PROSITE" id="PS00518">
    <property type="entry name" value="ZF_RING_1"/>
    <property type="match status" value="1"/>
</dbReference>
<dbReference type="Pfam" id="PF13445">
    <property type="entry name" value="zf-RING_UBOX"/>
    <property type="match status" value="1"/>
</dbReference>
<keyword evidence="3" id="KW-0677">Repeat</keyword>
<dbReference type="InterPro" id="IPR027370">
    <property type="entry name" value="Znf-RING_euk"/>
</dbReference>
<dbReference type="Pfam" id="PF00400">
    <property type="entry name" value="WD40"/>
    <property type="match status" value="4"/>
</dbReference>
<dbReference type="SMART" id="SM00184">
    <property type="entry name" value="RING"/>
    <property type="match status" value="1"/>
</dbReference>
<name>A0AAD6AE44_9TELE</name>
<accession>A0AAD6AE44</accession>
<dbReference type="InterPro" id="IPR001680">
    <property type="entry name" value="WD40_rpt"/>
</dbReference>
<dbReference type="PROSITE" id="PS00678">
    <property type="entry name" value="WD_REPEATS_1"/>
    <property type="match status" value="1"/>
</dbReference>
<dbReference type="InterPro" id="IPR019775">
    <property type="entry name" value="WD40_repeat_CS"/>
</dbReference>
<reference evidence="11" key="1">
    <citation type="submission" date="2022-11" db="EMBL/GenBank/DDBJ databases">
        <title>Chromosome-level genome of Pogonophryne albipinna.</title>
        <authorList>
            <person name="Jo E."/>
        </authorList>
    </citation>
    <scope>NUCLEOTIDE SEQUENCE</scope>
    <source>
        <strain evidence="11">SGF0006</strain>
        <tissue evidence="11">Muscle</tissue>
    </source>
</reference>
<evidence type="ECO:0000256" key="4">
    <source>
        <dbReference type="ARBA" id="ARBA00022771"/>
    </source>
</evidence>
<feature type="zinc finger region" description="TRAF-type" evidence="6">
    <location>
        <begin position="207"/>
        <end position="277"/>
    </location>
</feature>